<dbReference type="AlphaFoldDB" id="A0A1C6HZG8"/>
<evidence type="ECO:0000313" key="2">
    <source>
        <dbReference type="EMBL" id="SCJ63064.1"/>
    </source>
</evidence>
<evidence type="ECO:0000256" key="1">
    <source>
        <dbReference type="SAM" id="Coils"/>
    </source>
</evidence>
<sequence>MSDKLYQKIFDIVQDQQKAEAILQLLQQEQADQKQQKAKLQAEGIAAAKERGVKFGRPQKPVPKNFEKVYRLYRSGALTVGEAIATMGISRASFHRLVKRYEQQEGIQRD</sequence>
<gene>
    <name evidence="2" type="ORF">SAMEA3545359_01141</name>
</gene>
<name>A0A1C6HZG8_9FIRM</name>
<dbReference type="EMBL" id="FMHG01000001">
    <property type="protein sequence ID" value="SCJ63064.1"/>
    <property type="molecule type" value="Genomic_DNA"/>
</dbReference>
<keyword evidence="1" id="KW-0175">Coiled coil</keyword>
<protein>
    <submittedName>
        <fullName evidence="2">Uncharacterized protein</fullName>
    </submittedName>
</protein>
<organism evidence="2">
    <name type="scientific">uncultured Anaerotruncus sp</name>
    <dbReference type="NCBI Taxonomy" id="905011"/>
    <lineage>
        <taxon>Bacteria</taxon>
        <taxon>Bacillati</taxon>
        <taxon>Bacillota</taxon>
        <taxon>Clostridia</taxon>
        <taxon>Eubacteriales</taxon>
        <taxon>Oscillospiraceae</taxon>
        <taxon>Anaerotruncus</taxon>
        <taxon>environmental samples</taxon>
    </lineage>
</organism>
<proteinExistence type="predicted"/>
<feature type="coiled-coil region" evidence="1">
    <location>
        <begin position="16"/>
        <end position="43"/>
    </location>
</feature>
<accession>A0A1C6HZG8</accession>
<reference evidence="2" key="1">
    <citation type="submission" date="2015-09" db="EMBL/GenBank/DDBJ databases">
        <authorList>
            <consortium name="Pathogen Informatics"/>
        </authorList>
    </citation>
    <scope>NUCLEOTIDE SEQUENCE</scope>
    <source>
        <strain evidence="2">2789STDY5834896</strain>
    </source>
</reference>